<dbReference type="RefSeq" id="WP_164003939.1">
    <property type="nucleotide sequence ID" value="NZ_JAAIKD010000002.1"/>
</dbReference>
<evidence type="ECO:0000313" key="3">
    <source>
        <dbReference type="Proteomes" id="UP000478505"/>
    </source>
</evidence>
<keyword evidence="1" id="KW-0732">Signal</keyword>
<keyword evidence="3" id="KW-1185">Reference proteome</keyword>
<name>A0A6B3R1A9_9FLAO</name>
<dbReference type="EMBL" id="JAAIKD010000002">
    <property type="protein sequence ID" value="NEV93210.1"/>
    <property type="molecule type" value="Genomic_DNA"/>
</dbReference>
<evidence type="ECO:0000313" key="2">
    <source>
        <dbReference type="EMBL" id="NEV93210.1"/>
    </source>
</evidence>
<evidence type="ECO:0000256" key="1">
    <source>
        <dbReference type="SAM" id="SignalP"/>
    </source>
</evidence>
<dbReference type="Proteomes" id="UP000478505">
    <property type="component" value="Unassembled WGS sequence"/>
</dbReference>
<proteinExistence type="predicted"/>
<gene>
    <name evidence="2" type="ORF">G3567_03485</name>
</gene>
<reference evidence="2 3" key="1">
    <citation type="submission" date="2020-02" db="EMBL/GenBank/DDBJ databases">
        <title>Flavobacteriaceae Psychroflexus bacterium YR1-1, complete genome.</title>
        <authorList>
            <person name="Li Y."/>
            <person name="Wu S."/>
        </authorList>
    </citation>
    <scope>NUCLEOTIDE SEQUENCE [LARGE SCALE GENOMIC DNA]</scope>
    <source>
        <strain evidence="2 3">YR1-1</strain>
    </source>
</reference>
<sequence length="168" mass="19956">MKLSRYLIILILTLSSHLLKAQTDFSWYETRPMPSLSFNVDPFSTTSLGREFNLPEVDIFRDRFAERPEINMVEAANRKAYRAEQQQEQKFSFVERQSAMFNKFKPKFDNSSSSPYAPSYHQQPIYSDLNRIKNSAYEDLGDRFNRMSPFYQLSPYRRSSRPVFYISR</sequence>
<comment type="caution">
    <text evidence="2">The sequence shown here is derived from an EMBL/GenBank/DDBJ whole genome shotgun (WGS) entry which is preliminary data.</text>
</comment>
<protein>
    <submittedName>
        <fullName evidence="2">Uncharacterized protein</fullName>
    </submittedName>
</protein>
<organism evidence="2 3">
    <name type="scientific">Psychroflexus aurantiacus</name>
    <dbReference type="NCBI Taxonomy" id="2709310"/>
    <lineage>
        <taxon>Bacteria</taxon>
        <taxon>Pseudomonadati</taxon>
        <taxon>Bacteroidota</taxon>
        <taxon>Flavobacteriia</taxon>
        <taxon>Flavobacteriales</taxon>
        <taxon>Flavobacteriaceae</taxon>
        <taxon>Psychroflexus</taxon>
    </lineage>
</organism>
<dbReference type="AlphaFoldDB" id="A0A6B3R1A9"/>
<feature type="signal peptide" evidence="1">
    <location>
        <begin position="1"/>
        <end position="21"/>
    </location>
</feature>
<accession>A0A6B3R1A9</accession>
<feature type="chain" id="PRO_5025633574" evidence="1">
    <location>
        <begin position="22"/>
        <end position="168"/>
    </location>
</feature>